<proteinExistence type="predicted"/>
<dbReference type="Proteomes" id="UP001168098">
    <property type="component" value="Unassembled WGS sequence"/>
</dbReference>
<sequence>MEIGDGNEDDTSLESLSGFSLFEPPVSEPPAQRYIIRVSLDKGKSKMRVIEKLQVKRKQIIIDLVAQPSIYEAPTPTLVTKFAPPQGRTTQFQFMKAPRKKIAFSTWENSLGRKFHEEHYDFKAFVASHLTQFSTELCRRYFLKLFMIPRPFFYPCIIREFY</sequence>
<keyword evidence="2" id="KW-1185">Reference proteome</keyword>
<dbReference type="EMBL" id="JARBHA010000007">
    <property type="protein sequence ID" value="KAJ9697259.1"/>
    <property type="molecule type" value="Genomic_DNA"/>
</dbReference>
<reference evidence="1 2" key="1">
    <citation type="journal article" date="2023" name="BMC Biotechnol.">
        <title>Vitis rotundifolia cv Carlos genome sequencing.</title>
        <authorList>
            <person name="Huff M."/>
            <person name="Hulse-Kemp A."/>
            <person name="Scheffler B."/>
            <person name="Youngblood R."/>
            <person name="Simpson S."/>
            <person name="Babiker E."/>
            <person name="Staton M."/>
        </authorList>
    </citation>
    <scope>NUCLEOTIDE SEQUENCE [LARGE SCALE GENOMIC DNA]</scope>
    <source>
        <tissue evidence="1">Leaf</tissue>
    </source>
</reference>
<protein>
    <submittedName>
        <fullName evidence="1">Uncharacterized protein</fullName>
    </submittedName>
</protein>
<evidence type="ECO:0000313" key="1">
    <source>
        <dbReference type="EMBL" id="KAJ9697259.1"/>
    </source>
</evidence>
<organism evidence="1 2">
    <name type="scientific">Vitis rotundifolia</name>
    <name type="common">Muscadine grape</name>
    <dbReference type="NCBI Taxonomy" id="103349"/>
    <lineage>
        <taxon>Eukaryota</taxon>
        <taxon>Viridiplantae</taxon>
        <taxon>Streptophyta</taxon>
        <taxon>Embryophyta</taxon>
        <taxon>Tracheophyta</taxon>
        <taxon>Spermatophyta</taxon>
        <taxon>Magnoliopsida</taxon>
        <taxon>eudicotyledons</taxon>
        <taxon>Gunneridae</taxon>
        <taxon>Pentapetalae</taxon>
        <taxon>rosids</taxon>
        <taxon>Vitales</taxon>
        <taxon>Vitaceae</taxon>
        <taxon>Viteae</taxon>
        <taxon>Vitis</taxon>
    </lineage>
</organism>
<accession>A0AA38ZZQ3</accession>
<gene>
    <name evidence="1" type="ORF">PVL29_009170</name>
</gene>
<name>A0AA38ZZQ3_VITRO</name>
<evidence type="ECO:0000313" key="2">
    <source>
        <dbReference type="Proteomes" id="UP001168098"/>
    </source>
</evidence>
<dbReference type="AlphaFoldDB" id="A0AA38ZZQ3"/>
<comment type="caution">
    <text evidence="1">The sequence shown here is derived from an EMBL/GenBank/DDBJ whole genome shotgun (WGS) entry which is preliminary data.</text>
</comment>